<evidence type="ECO:0000313" key="3">
    <source>
        <dbReference type="Proteomes" id="UP001596072"/>
    </source>
</evidence>
<evidence type="ECO:0000313" key="2">
    <source>
        <dbReference type="EMBL" id="MFC5729071.1"/>
    </source>
</evidence>
<proteinExistence type="predicted"/>
<evidence type="ECO:0000259" key="1">
    <source>
        <dbReference type="Pfam" id="PF02720"/>
    </source>
</evidence>
<name>A0ABW0ZDX5_9ACTN</name>
<dbReference type="RefSeq" id="WP_136432546.1">
    <property type="nucleotide sequence ID" value="NZ_JBHSNS010000003.1"/>
</dbReference>
<keyword evidence="3" id="KW-1185">Reference proteome</keyword>
<comment type="caution">
    <text evidence="2">The sequence shown here is derived from an EMBL/GenBank/DDBJ whole genome shotgun (WGS) entry which is preliminary data.</text>
</comment>
<dbReference type="InterPro" id="IPR003615">
    <property type="entry name" value="HNH_nuc"/>
</dbReference>
<dbReference type="Proteomes" id="UP001596072">
    <property type="component" value="Unassembled WGS sequence"/>
</dbReference>
<dbReference type="Pfam" id="PF02720">
    <property type="entry name" value="DUF222"/>
    <property type="match status" value="1"/>
</dbReference>
<dbReference type="CDD" id="cd00085">
    <property type="entry name" value="HNHc"/>
    <property type="match status" value="1"/>
</dbReference>
<sequence>MDPDRTITASHPLVDAAASIHAALDESDGFDPDYLSTADKQAYLRALLRASHRIQARIMRTLAGGDDVAEGTGARSAAHWIAWEEHVHPGRLVADASLARRLRDCYPATWAALAQGRISVEHARVVVEALDALPDQIPGCSTFESRTALVTRAEEHLVAQAQLFTPRELKVLGRRILEAVAPDAADAVEQALLDKEERQALRETFLELGRRGDGTTQLRGRIPDFEADILRKAFAALTSPRRGDATHSQSPDGLTSSERRGRAFCTLIRALPVDGLPTHGGSPVQIVVTIDNDKLRSGVGAATLDTGERMSATAVRRLACQHSLLPAVLDGAGAVLDLGRAKRFFGPAQRKAHLLTHQTCQAEACDIPAAWCEAHHRRGAWTDGGTTDRADLALLCAFHHHLAHDRGWGVDWSASGTARFRRRE</sequence>
<dbReference type="EMBL" id="JBHSNS010000003">
    <property type="protein sequence ID" value="MFC5729071.1"/>
    <property type="molecule type" value="Genomic_DNA"/>
</dbReference>
<gene>
    <name evidence="2" type="ORF">ACFPQB_09075</name>
</gene>
<dbReference type="InterPro" id="IPR003870">
    <property type="entry name" value="DUF222"/>
</dbReference>
<feature type="domain" description="DUF222" evidence="1">
    <location>
        <begin position="44"/>
        <end position="352"/>
    </location>
</feature>
<reference evidence="3" key="1">
    <citation type="journal article" date="2019" name="Int. J. Syst. Evol. Microbiol.">
        <title>The Global Catalogue of Microorganisms (GCM) 10K type strain sequencing project: providing services to taxonomists for standard genome sequencing and annotation.</title>
        <authorList>
            <consortium name="The Broad Institute Genomics Platform"/>
            <consortium name="The Broad Institute Genome Sequencing Center for Infectious Disease"/>
            <person name="Wu L."/>
            <person name="Ma J."/>
        </authorList>
    </citation>
    <scope>NUCLEOTIDE SEQUENCE [LARGE SCALE GENOMIC DNA]</scope>
    <source>
        <strain evidence="3">YIM 94188</strain>
    </source>
</reference>
<organism evidence="2 3">
    <name type="scientific">Nocardioides vastitatis</name>
    <dbReference type="NCBI Taxonomy" id="2568655"/>
    <lineage>
        <taxon>Bacteria</taxon>
        <taxon>Bacillati</taxon>
        <taxon>Actinomycetota</taxon>
        <taxon>Actinomycetes</taxon>
        <taxon>Propionibacteriales</taxon>
        <taxon>Nocardioidaceae</taxon>
        <taxon>Nocardioides</taxon>
    </lineage>
</organism>
<accession>A0ABW0ZDX5</accession>
<protein>
    <submittedName>
        <fullName evidence="2">DUF222 domain-containing protein</fullName>
    </submittedName>
</protein>